<organism evidence="2 3">
    <name type="scientific">Thermomonas carbonis</name>
    <dbReference type="NCBI Taxonomy" id="1463158"/>
    <lineage>
        <taxon>Bacteria</taxon>
        <taxon>Pseudomonadati</taxon>
        <taxon>Pseudomonadota</taxon>
        <taxon>Gammaproteobacteria</taxon>
        <taxon>Lysobacterales</taxon>
        <taxon>Lysobacteraceae</taxon>
        <taxon>Thermomonas</taxon>
    </lineage>
</organism>
<name>A0A7G9STE6_9GAMM</name>
<reference evidence="2 3" key="1">
    <citation type="submission" date="2020-08" db="EMBL/GenBank/DDBJ databases">
        <title>Genome sequence of Thermomonas carbonis KCTC 42013T.</title>
        <authorList>
            <person name="Hyun D.-W."/>
            <person name="Bae J.-W."/>
        </authorList>
    </citation>
    <scope>NUCLEOTIDE SEQUENCE [LARGE SCALE GENOMIC DNA]</scope>
    <source>
        <strain evidence="2 3">KCTC 42013</strain>
    </source>
</reference>
<dbReference type="InterPro" id="IPR021455">
    <property type="entry name" value="DUF3106"/>
</dbReference>
<dbReference type="RefSeq" id="WP_187553636.1">
    <property type="nucleotide sequence ID" value="NZ_BMZL01000003.1"/>
</dbReference>
<evidence type="ECO:0000313" key="2">
    <source>
        <dbReference type="EMBL" id="QNN71121.1"/>
    </source>
</evidence>
<feature type="transmembrane region" description="Helical" evidence="1">
    <location>
        <begin position="205"/>
        <end position="223"/>
    </location>
</feature>
<keyword evidence="3" id="KW-1185">Reference proteome</keyword>
<gene>
    <name evidence="2" type="ORF">H9L16_06025</name>
</gene>
<evidence type="ECO:0000256" key="1">
    <source>
        <dbReference type="SAM" id="Phobius"/>
    </source>
</evidence>
<protein>
    <submittedName>
        <fullName evidence="2">DUF3106 domain-containing protein</fullName>
    </submittedName>
</protein>
<keyword evidence="1" id="KW-1133">Transmembrane helix</keyword>
<keyword evidence="1" id="KW-0472">Membrane</keyword>
<dbReference type="Pfam" id="PF11304">
    <property type="entry name" value="DUF3106"/>
    <property type="match status" value="1"/>
</dbReference>
<sequence>MTPAAPDTPSPAAVTAFLRGLDRRARLFAGVQAGDEASARHALAVVARVFAGEAGQWPLAEWPRQYWRLLLAAPSMRKPPAEASAPRLPGIARLAVETRAAVLLHLVAALDDADAAGALGIDTAAYQARIRDALPLDALGQPDVDVWRTWRAAAERELAQLAEPEAPKVGSAKVGSESTFPRKVDSDPTFADPTFDTRHRHRLRWLWAGVVLCVLALMATFFLHPRGREVLDQWRAEIKREPLDAAAAPKARFDAGDLALHPDRELLSMPGELGFAVQLPLLAWLEVAGADPRAADAVRLPVIVAATDAGMSIAADDAAPLPRVQRWDALSPTSRATRRGAWQAWRTLRPAERVRLRAIATRWRLLGSEEQAALRARFDALPADARHGWWLGPDMGRHWPRVAALFAFAPASQRDALLALLRAADAEDIDALERLAQITPPEERDALRLDLLRVPLAQRRAWMLAKVQG</sequence>
<dbReference type="Proteomes" id="UP000515804">
    <property type="component" value="Chromosome"/>
</dbReference>
<keyword evidence="1" id="KW-0812">Transmembrane</keyword>
<evidence type="ECO:0000313" key="3">
    <source>
        <dbReference type="Proteomes" id="UP000515804"/>
    </source>
</evidence>
<dbReference type="KEGG" id="tcn:H9L16_06025"/>
<dbReference type="EMBL" id="CP060719">
    <property type="protein sequence ID" value="QNN71121.1"/>
    <property type="molecule type" value="Genomic_DNA"/>
</dbReference>
<proteinExistence type="predicted"/>
<accession>A0A7G9STE6</accession>
<dbReference type="AlphaFoldDB" id="A0A7G9STE6"/>